<protein>
    <recommendedName>
        <fullName evidence="1">DNA helicase/primase</fullName>
        <ecNumber evidence="1">2.7.7.-</ecNumber>
        <ecNumber evidence="1">3.6.4.12</ecNumber>
    </recommendedName>
</protein>
<dbReference type="SMART" id="SM00493">
    <property type="entry name" value="TOPRIM"/>
    <property type="match status" value="1"/>
</dbReference>
<keyword evidence="1" id="KW-0863">Zinc-finger</keyword>
<feature type="binding site" evidence="1">
    <location>
        <position position="60"/>
    </location>
    <ligand>
        <name>Zn(2+)</name>
        <dbReference type="ChEBI" id="CHEBI:29105"/>
    </ligand>
</feature>
<feature type="compositionally biased region" description="Polar residues" evidence="2">
    <location>
        <begin position="14"/>
        <end position="32"/>
    </location>
</feature>
<dbReference type="InterPro" id="IPR027417">
    <property type="entry name" value="P-loop_NTPase"/>
</dbReference>
<keyword evidence="1" id="KW-0067">ATP-binding</keyword>
<comment type="function">
    <text evidence="1">ATP-dependent DNA helicase and primase essential for viral DNA replication and recombination. The helicase moves 5' -&gt; 3' on the lagging strand template, unwinding the DNA duplex ahead of the leading strand polymerase at the replication fork and generating ssDNA for both leading and lagging strand synthesis. ATP or dTTP hydrolysis propels each helicase domain to translocate sequentially along DNA. Mediates strand transfer when a joint molecule is available and participates in recombinational DNA repair through its role in strand exchange. Primase activity synthesizes short RNA primers at the sequence 5'-GTC-3' on the lagging strand that the polymerase elongates using dNTPs and providing the primase is still present.</text>
</comment>
<evidence type="ECO:0000313" key="4">
    <source>
        <dbReference type="EMBL" id="CAB4157494.1"/>
    </source>
</evidence>
<dbReference type="HAMAP" id="MF_04154">
    <property type="entry name" value="Helic_Prim_T7"/>
    <property type="match status" value="1"/>
</dbReference>
<feature type="binding site" evidence="1">
    <location>
        <position position="186"/>
    </location>
    <ligand>
        <name>Mg(2+)</name>
        <dbReference type="ChEBI" id="CHEBI:18420"/>
        <label>1</label>
        <note>catalytic</note>
    </ligand>
</feature>
<dbReference type="GO" id="GO:0016787">
    <property type="term" value="F:hydrolase activity"/>
    <property type="evidence" value="ECO:0007669"/>
    <property type="project" value="UniProtKB-KW"/>
</dbReference>
<dbReference type="CDD" id="cd19483">
    <property type="entry name" value="RecA-like_Gp4D_helicase"/>
    <property type="match status" value="1"/>
</dbReference>
<keyword evidence="1" id="KW-0378">Hydrolase</keyword>
<dbReference type="InterPro" id="IPR027032">
    <property type="entry name" value="Twinkle-like"/>
</dbReference>
<dbReference type="SUPFAM" id="SSF56731">
    <property type="entry name" value="DNA primase core"/>
    <property type="match status" value="1"/>
</dbReference>
<name>A0A6J5NQC3_9CAUD</name>
<keyword evidence="1" id="KW-0479">Metal-binding</keyword>
<feature type="site" description="dTTP/dATP binding" evidence="1">
    <location>
        <position position="559"/>
    </location>
</feature>
<gene>
    <name evidence="4" type="ORF">UFOVP678_29</name>
</gene>
<keyword evidence="1" id="KW-0511">Multifunctional enzyme</keyword>
<keyword evidence="1 4" id="KW-0347">Helicase</keyword>
<feature type="binding site" evidence="1">
    <location>
        <position position="267"/>
    </location>
    <ligand>
        <name>Mg(2+)</name>
        <dbReference type="ChEBI" id="CHEBI:18420"/>
        <label>2</label>
    </ligand>
</feature>
<feature type="binding site" evidence="1">
    <location>
        <position position="57"/>
    </location>
    <ligand>
        <name>Zn(2+)</name>
        <dbReference type="ChEBI" id="CHEBI:29105"/>
    </ligand>
</feature>
<dbReference type="GO" id="GO:0003899">
    <property type="term" value="F:DNA-directed RNA polymerase activity"/>
    <property type="evidence" value="ECO:0007669"/>
    <property type="project" value="UniProtKB-UniRule"/>
</dbReference>
<organism evidence="4">
    <name type="scientific">uncultured Caudovirales phage</name>
    <dbReference type="NCBI Taxonomy" id="2100421"/>
    <lineage>
        <taxon>Viruses</taxon>
        <taxon>Duplodnaviria</taxon>
        <taxon>Heunggongvirae</taxon>
        <taxon>Uroviricota</taxon>
        <taxon>Caudoviricetes</taxon>
        <taxon>Peduoviridae</taxon>
        <taxon>Maltschvirus</taxon>
        <taxon>Maltschvirus maltsch</taxon>
    </lineage>
</organism>
<feature type="site" description="dTTP/dATP binding" evidence="1">
    <location>
        <position position="525"/>
    </location>
</feature>
<dbReference type="Gene3D" id="3.40.50.300">
    <property type="entry name" value="P-loop containing nucleotide triphosphate hydrolases"/>
    <property type="match status" value="1"/>
</dbReference>
<keyword evidence="1" id="KW-0808">Transferase</keyword>
<dbReference type="GO" id="GO:0008270">
    <property type="term" value="F:zinc ion binding"/>
    <property type="evidence" value="ECO:0007669"/>
    <property type="project" value="UniProtKB-UniRule"/>
</dbReference>
<feature type="site" description="dTTP/dATP binding" evidence="1">
    <location>
        <position position="487"/>
    </location>
</feature>
<dbReference type="InterPro" id="IPR007694">
    <property type="entry name" value="DNA_helicase_DnaB-like_C"/>
</dbReference>
<dbReference type="Gene3D" id="2.20.25.10">
    <property type="match status" value="1"/>
</dbReference>
<dbReference type="SUPFAM" id="SSF57783">
    <property type="entry name" value="Zinc beta-ribbon"/>
    <property type="match status" value="1"/>
</dbReference>
<evidence type="ECO:0000256" key="1">
    <source>
        <dbReference type="HAMAP-Rule" id="MF_04154"/>
    </source>
</evidence>
<feature type="domain" description="SF4 helicase" evidence="3">
    <location>
        <begin position="307"/>
        <end position="573"/>
    </location>
</feature>
<feature type="binding site" evidence="1">
    <location>
        <position position="236"/>
    </location>
    <ligand>
        <name>Mg(2+)</name>
        <dbReference type="ChEBI" id="CHEBI:18420"/>
        <label>1</label>
        <note>catalytic</note>
    </ligand>
</feature>
<proteinExistence type="inferred from homology"/>
<dbReference type="GO" id="GO:0039693">
    <property type="term" value="P:viral DNA genome replication"/>
    <property type="evidence" value="ECO:0007669"/>
    <property type="project" value="UniProtKB-UniRule"/>
</dbReference>
<dbReference type="EC" id="3.6.4.12" evidence="1"/>
<comment type="caution">
    <text evidence="1">Lacks conserved residue(s) required for the propagation of feature annotation.</text>
</comment>
<dbReference type="InterPro" id="IPR034154">
    <property type="entry name" value="TOPRIM_DnaG/twinkle"/>
</dbReference>
<keyword evidence="1" id="KW-1194">Viral DNA replication</keyword>
<feature type="site" description="dTTP/dATP binding" evidence="1">
    <location>
        <position position="546"/>
    </location>
</feature>
<dbReference type="InterPro" id="IPR013237">
    <property type="entry name" value="Phage_T7_Gp4_N"/>
</dbReference>
<comment type="similarity">
    <text evidence="1">Belongs to the Teseptimavirus DNA helicase/primase family.</text>
</comment>
<dbReference type="PANTHER" id="PTHR12873:SF0">
    <property type="entry name" value="TWINKLE MTDNA HELICASE"/>
    <property type="match status" value="1"/>
</dbReference>
<feature type="zinc finger region" description="C4-like; zinc ribbon fold" evidence="1">
    <location>
        <begin position="57"/>
        <end position="79"/>
    </location>
</feature>
<keyword evidence="1" id="KW-0548">Nucleotidyltransferase</keyword>
<dbReference type="Pfam" id="PF13155">
    <property type="entry name" value="Toprim_2"/>
    <property type="match status" value="1"/>
</dbReference>
<dbReference type="SUPFAM" id="SSF52540">
    <property type="entry name" value="P-loop containing nucleoside triphosphate hydrolases"/>
    <property type="match status" value="1"/>
</dbReference>
<dbReference type="CDD" id="cd01029">
    <property type="entry name" value="TOPRIM_primases"/>
    <property type="match status" value="1"/>
</dbReference>
<dbReference type="PANTHER" id="PTHR12873">
    <property type="entry name" value="T7-LIKE MITOCHONDRIAL DNA HELICASE"/>
    <property type="match status" value="1"/>
</dbReference>
<dbReference type="InterPro" id="IPR046394">
    <property type="entry name" value="Helic_Prim_T7"/>
</dbReference>
<dbReference type="GO" id="GO:0043139">
    <property type="term" value="F:5'-3' DNA helicase activity"/>
    <property type="evidence" value="ECO:0007669"/>
    <property type="project" value="InterPro"/>
</dbReference>
<feature type="region of interest" description="Disordered" evidence="2">
    <location>
        <begin position="1"/>
        <end position="32"/>
    </location>
</feature>
<keyword evidence="1" id="KW-0547">Nucleotide-binding</keyword>
<keyword evidence="1" id="KW-0235">DNA replication</keyword>
<dbReference type="Gene3D" id="3.40.1360.10">
    <property type="match status" value="1"/>
</dbReference>
<comment type="domain">
    <text evidence="1">The N-terminus zinc finger domain is essential for delivering the primed DNA template to the DNA polymerase. The central core domain contains the primase activity. The C-terminus region is responsible for the helicase activity and binds 1 Mg(2+)-dTTP.</text>
</comment>
<comment type="catalytic activity">
    <reaction evidence="1">
        <text>ATP + H2O = ADP + phosphate + H(+)</text>
        <dbReference type="Rhea" id="RHEA:13065"/>
        <dbReference type="ChEBI" id="CHEBI:15377"/>
        <dbReference type="ChEBI" id="CHEBI:15378"/>
        <dbReference type="ChEBI" id="CHEBI:30616"/>
        <dbReference type="ChEBI" id="CHEBI:43474"/>
        <dbReference type="ChEBI" id="CHEBI:456216"/>
        <dbReference type="EC" id="3.6.4.12"/>
    </reaction>
</comment>
<feature type="binding site" evidence="1">
    <location>
        <begin position="338"/>
        <end position="345"/>
    </location>
    <ligand>
        <name>ATP</name>
        <dbReference type="ChEBI" id="CHEBI:30616"/>
    </ligand>
</feature>
<keyword evidence="1" id="KW-0862">Zinc</keyword>
<dbReference type="GO" id="GO:0003697">
    <property type="term" value="F:single-stranded DNA binding"/>
    <property type="evidence" value="ECO:0007669"/>
    <property type="project" value="InterPro"/>
</dbReference>
<dbReference type="EMBL" id="LR796655">
    <property type="protein sequence ID" value="CAB4157494.1"/>
    <property type="molecule type" value="Genomic_DNA"/>
</dbReference>
<reference evidence="4" key="1">
    <citation type="submission" date="2020-04" db="EMBL/GenBank/DDBJ databases">
        <authorList>
            <person name="Chiriac C."/>
            <person name="Salcher M."/>
            <person name="Ghai R."/>
            <person name="Kavagutti S V."/>
        </authorList>
    </citation>
    <scope>NUCLEOTIDE SEQUENCE</scope>
</reference>
<dbReference type="Pfam" id="PF03796">
    <property type="entry name" value="DnaB_C"/>
    <property type="match status" value="1"/>
</dbReference>
<feature type="binding site" evidence="1">
    <location>
        <position position="79"/>
    </location>
    <ligand>
        <name>Zn(2+)</name>
        <dbReference type="ChEBI" id="CHEBI:29105"/>
    </ligand>
</feature>
<comment type="cofactor">
    <cofactor evidence="1">
        <name>Mg(2+)</name>
        <dbReference type="ChEBI" id="CHEBI:18420"/>
    </cofactor>
    <text evidence="1">Binds 2 Mg(2+), one of which is catalytic.</text>
</comment>
<sequence length="573" mass="63354">MRNRFNETGGEITGRTSQNTNRTSYGTSRGSGTALSTNYGGGFKTLTESKFLYHMACDECGSSDGNAMHSDGHTYCHVCHTYKARNGEITKDYKKPMNKELNFYDSANSLSIVDRSITSATCITYGVKQDNDKHYYPYYDIDGKMVAIKTRMVEAKSFSIAGDFKEATLFGQNLFTKSGRYLTICEGELDALSAYQMQGSKYPCVSIRSGASGALKDCKAQYEWIDSFENIILSFDADEPGQKAAQAVAELFGGKVKIMKHKTGYKDASDYLENNASKEFVDTWWAAESYIPDGIIQGNTLWELVSSPIEKADCDYPYDGVNKLTYGIRKGELVMVTAGSGLGKSQFLREIVWHILNKTSDNVGLMFLEEGVRKTARSLMSLAVNKPIHLPDVEVTSEELKDAFDRTLGTDRLYLFDHFGSTSLENIVNRVRYMAKGLGCGYVFLDHISIIVSGGDVGDERKALDAIMTKLRMIVQETGISLICVSHLKRNEGRGHEEGAVTSLAQLRGSGAIAQLSDIVIGLERNGQAEDMIERNTTSVRVLKNRFSGYTGNCGSLLYNGQTGRMLEIKDTL</sequence>
<comment type="subunit">
    <text evidence="1">Homohexamer. Assembles as a hexamer onto linear or circular ssDNA in the presence of ATP or dTTP. Interacts (via C-terminus) with the viral DNA polymerase that is bound to DNA; this interaction is essential to initiate leading-strand DNA synthesis. The priming complex consists of 2 DNA polymerases and 1 helicase-primase hexamer that assemble on the DNA template. Interacts with the single-stranded DNA-binding protein. Part of the replicase complex that includes the DNA polymerase, the primase/helicase and the single-stranded DNA binding protein.</text>
</comment>
<feature type="binding site" evidence="1">
    <location>
        <position position="76"/>
    </location>
    <ligand>
        <name>Zn(2+)</name>
        <dbReference type="ChEBI" id="CHEBI:29105"/>
    </ligand>
</feature>
<dbReference type="PROSITE" id="PS51199">
    <property type="entry name" value="SF4_HELICASE"/>
    <property type="match status" value="1"/>
</dbReference>
<dbReference type="GO" id="GO:0006269">
    <property type="term" value="P:DNA replication, synthesis of primer"/>
    <property type="evidence" value="ECO:0007669"/>
    <property type="project" value="UniProtKB-KW"/>
</dbReference>
<dbReference type="InterPro" id="IPR006171">
    <property type="entry name" value="TOPRIM_dom"/>
</dbReference>
<evidence type="ECO:0000256" key="2">
    <source>
        <dbReference type="SAM" id="MobiDB-lite"/>
    </source>
</evidence>
<dbReference type="Gene3D" id="2.20.25.180">
    <property type="match status" value="1"/>
</dbReference>
<dbReference type="SMART" id="SM00778">
    <property type="entry name" value="Prim_Zn_Ribbon"/>
    <property type="match status" value="1"/>
</dbReference>
<dbReference type="GO" id="GO:0005524">
    <property type="term" value="F:ATP binding"/>
    <property type="evidence" value="ECO:0007669"/>
    <property type="project" value="UniProtKB-UniRule"/>
</dbReference>
<evidence type="ECO:0000259" key="3">
    <source>
        <dbReference type="PROSITE" id="PS51199"/>
    </source>
</evidence>
<dbReference type="EC" id="2.7.7.-" evidence="1"/>
<keyword evidence="1" id="KW-0460">Magnesium</keyword>
<accession>A0A6J5NQC3</accession>
<keyword evidence="1" id="KW-0639">Primosome</keyword>